<name>A0A3S5ALL7_9PLAT</name>
<evidence type="ECO:0000313" key="3">
    <source>
        <dbReference type="Proteomes" id="UP000784294"/>
    </source>
</evidence>
<protein>
    <submittedName>
        <fullName evidence="2">Uncharacterized protein</fullName>
    </submittedName>
</protein>
<evidence type="ECO:0000313" key="2">
    <source>
        <dbReference type="EMBL" id="VEL26857.1"/>
    </source>
</evidence>
<dbReference type="Proteomes" id="UP000784294">
    <property type="component" value="Unassembled WGS sequence"/>
</dbReference>
<comment type="caution">
    <text evidence="2">The sequence shown here is derived from an EMBL/GenBank/DDBJ whole genome shotgun (WGS) entry which is preliminary data.</text>
</comment>
<keyword evidence="3" id="KW-1185">Reference proteome</keyword>
<gene>
    <name evidence="2" type="ORF">PXEA_LOCUS20297</name>
</gene>
<organism evidence="2 3">
    <name type="scientific">Protopolystoma xenopodis</name>
    <dbReference type="NCBI Taxonomy" id="117903"/>
    <lineage>
        <taxon>Eukaryota</taxon>
        <taxon>Metazoa</taxon>
        <taxon>Spiralia</taxon>
        <taxon>Lophotrochozoa</taxon>
        <taxon>Platyhelminthes</taxon>
        <taxon>Monogenea</taxon>
        <taxon>Polyopisthocotylea</taxon>
        <taxon>Polystomatidea</taxon>
        <taxon>Polystomatidae</taxon>
        <taxon>Protopolystoma</taxon>
    </lineage>
</organism>
<evidence type="ECO:0000256" key="1">
    <source>
        <dbReference type="SAM" id="MobiDB-lite"/>
    </source>
</evidence>
<reference evidence="2" key="1">
    <citation type="submission" date="2018-11" db="EMBL/GenBank/DDBJ databases">
        <authorList>
            <consortium name="Pathogen Informatics"/>
        </authorList>
    </citation>
    <scope>NUCLEOTIDE SEQUENCE</scope>
</reference>
<feature type="region of interest" description="Disordered" evidence="1">
    <location>
        <begin position="160"/>
        <end position="179"/>
    </location>
</feature>
<sequence>MARLPALPGRGFRLITTHLSLSCIQHLAIRLDYIDILAWKWGVRVNAAKGVLVQRLPLFLHTLGSTETLHTVCFTLGLSLINELEPRSSNPPLYLLPAWNIWVSQKHYHFGRTCTTLAGPGHTNRKLGWTTEEYRHRTTCPHTSIQTMWSFSDRESVTRRTDGRTNGLHTSKIRAAETS</sequence>
<dbReference type="AlphaFoldDB" id="A0A3S5ALL7"/>
<dbReference type="EMBL" id="CAAALY010083210">
    <property type="protein sequence ID" value="VEL26857.1"/>
    <property type="molecule type" value="Genomic_DNA"/>
</dbReference>
<proteinExistence type="predicted"/>
<accession>A0A3S5ALL7</accession>